<dbReference type="EMBL" id="CM024795">
    <property type="protein sequence ID" value="KAG8001297.1"/>
    <property type="molecule type" value="Genomic_DNA"/>
</dbReference>
<organism evidence="1 2">
    <name type="scientific">Nibea albiflora</name>
    <name type="common">Yellow drum</name>
    <name type="synonym">Corvina albiflora</name>
    <dbReference type="NCBI Taxonomy" id="240163"/>
    <lineage>
        <taxon>Eukaryota</taxon>
        <taxon>Metazoa</taxon>
        <taxon>Chordata</taxon>
        <taxon>Craniata</taxon>
        <taxon>Vertebrata</taxon>
        <taxon>Euteleostomi</taxon>
        <taxon>Actinopterygii</taxon>
        <taxon>Neopterygii</taxon>
        <taxon>Teleostei</taxon>
        <taxon>Neoteleostei</taxon>
        <taxon>Acanthomorphata</taxon>
        <taxon>Eupercaria</taxon>
        <taxon>Sciaenidae</taxon>
        <taxon>Nibea</taxon>
    </lineage>
</organism>
<dbReference type="Proteomes" id="UP000805704">
    <property type="component" value="Chromosome 7"/>
</dbReference>
<name>A0ACB7EGH5_NIBAL</name>
<evidence type="ECO:0000313" key="1">
    <source>
        <dbReference type="EMBL" id="KAG8001297.1"/>
    </source>
</evidence>
<gene>
    <name evidence="1" type="primary">LY75.2</name>
    <name evidence="1" type="ORF">GBF38_006900</name>
</gene>
<reference evidence="1" key="1">
    <citation type="submission" date="2020-04" db="EMBL/GenBank/DDBJ databases">
        <title>A chromosome-scale assembly and high-density genetic map of the yellow drum (Nibea albiflora) genome.</title>
        <authorList>
            <person name="Xu D."/>
            <person name="Zhang W."/>
            <person name="Chen R."/>
            <person name="Tan P."/>
            <person name="Wang L."/>
            <person name="Song H."/>
            <person name="Tian L."/>
            <person name="Zhu Q."/>
            <person name="Wang B."/>
        </authorList>
    </citation>
    <scope>NUCLEOTIDE SEQUENCE</scope>
    <source>
        <strain evidence="1">ZJHYS-2018</strain>
    </source>
</reference>
<sequence length="233" mass="25581">MNARTIATNLLDYNKWRQIQNQLLTNLVSLTSPPSPSQPASLMPHHILTDEDAFTIKHASTGKCLGTGTSSDLSLTSCDADNGSNLWKWGSGHRLFHVATSLCLALDVRNKALALVDCGSNILLWWRCLDGAVYTVYEMGLVVSDGKVVAKRDTLDNWLRGGTQDNICQRPYHVVHSTGGSSAGAPCEFPFKYNDSWYHGCLPDADFPGLSWCATTSDYDQDRKMGHCLIPGM</sequence>
<comment type="caution">
    <text evidence="1">The sequence shown here is derived from an EMBL/GenBank/DDBJ whole genome shotgun (WGS) entry which is preliminary data.</text>
</comment>
<protein>
    <submittedName>
        <fullName evidence="1">Lymphocyte antigen 75</fullName>
    </submittedName>
</protein>
<evidence type="ECO:0000313" key="2">
    <source>
        <dbReference type="Proteomes" id="UP000805704"/>
    </source>
</evidence>
<proteinExistence type="predicted"/>
<accession>A0ACB7EGH5</accession>
<keyword evidence="2" id="KW-1185">Reference proteome</keyword>